<evidence type="ECO:0000256" key="1">
    <source>
        <dbReference type="SAM" id="SignalP"/>
    </source>
</evidence>
<dbReference type="InterPro" id="IPR025660">
    <property type="entry name" value="Pept_his_AS"/>
</dbReference>
<keyword evidence="1" id="KW-0732">Signal</keyword>
<reference evidence="2" key="2">
    <citation type="submission" date="2021-04" db="EMBL/GenBank/DDBJ databases">
        <authorList>
            <person name="Gilroy R."/>
        </authorList>
    </citation>
    <scope>NUCLEOTIDE SEQUENCE</scope>
    <source>
        <strain evidence="2">23274</strain>
    </source>
</reference>
<dbReference type="EMBL" id="DXFT01000005">
    <property type="protein sequence ID" value="HIX02544.1"/>
    <property type="molecule type" value="Genomic_DNA"/>
</dbReference>
<evidence type="ECO:0000313" key="3">
    <source>
        <dbReference type="Proteomes" id="UP000824202"/>
    </source>
</evidence>
<dbReference type="AlphaFoldDB" id="A0A9D2AAI3"/>
<organism evidence="2 3">
    <name type="scientific">Candidatus Odoribacter faecigallinarum</name>
    <dbReference type="NCBI Taxonomy" id="2838706"/>
    <lineage>
        <taxon>Bacteria</taxon>
        <taxon>Pseudomonadati</taxon>
        <taxon>Bacteroidota</taxon>
        <taxon>Bacteroidia</taxon>
        <taxon>Bacteroidales</taxon>
        <taxon>Odoribacteraceae</taxon>
        <taxon>Odoribacter</taxon>
    </lineage>
</organism>
<feature type="signal peptide" evidence="1">
    <location>
        <begin position="1"/>
        <end position="19"/>
    </location>
</feature>
<dbReference type="CDD" id="cd02619">
    <property type="entry name" value="Peptidase_C1"/>
    <property type="match status" value="1"/>
</dbReference>
<comment type="caution">
    <text evidence="2">The sequence shown here is derived from an EMBL/GenBank/DDBJ whole genome shotgun (WGS) entry which is preliminary data.</text>
</comment>
<gene>
    <name evidence="2" type="ORF">H9863_00290</name>
</gene>
<dbReference type="Proteomes" id="UP000824202">
    <property type="component" value="Unassembled WGS sequence"/>
</dbReference>
<dbReference type="PROSITE" id="PS00639">
    <property type="entry name" value="THIOL_PROTEASE_HIS"/>
    <property type="match status" value="1"/>
</dbReference>
<name>A0A9D2AAI3_9BACT</name>
<accession>A0A9D2AAI3</accession>
<dbReference type="SUPFAM" id="SSF54001">
    <property type="entry name" value="Cysteine proteinases"/>
    <property type="match status" value="1"/>
</dbReference>
<feature type="non-terminal residue" evidence="2">
    <location>
        <position position="327"/>
    </location>
</feature>
<dbReference type="InterPro" id="IPR038765">
    <property type="entry name" value="Papain-like_cys_pep_sf"/>
</dbReference>
<protein>
    <submittedName>
        <fullName evidence="2">C1 family peptidase</fullName>
    </submittedName>
</protein>
<evidence type="ECO:0000313" key="2">
    <source>
        <dbReference type="EMBL" id="HIX02544.1"/>
    </source>
</evidence>
<proteinExistence type="predicted"/>
<sequence length="327" mass="36648">MRISVVCCMLLLLSLSVQAQKKVRPVYPVPQKTPEVERLLSSRIPWTGSPLTKSSLPQSVDNSKLKYFPPLIDQKGGSCAQASGIGYMFTYEINRLLDADASSGEGIQFSYLFTWNFLNGGRDEGGFVEQGLNIAAKYGIMTEDAYGYSSVYQFKWASGYEKYLEAMRWRVAEVYTFNAETAEDISLIKQYLYNKGDGSSHGGIVTFSTLSSNWRINNNYDGPSETGYHSLLTSLATEGAHALTIVGYDDTVEAVDDKGNKHYGAFIVVNSWGSYSHDNGRFYLPYYFFENRGEEITEIQLSSTMTGISVRQHEPQLVFKVRLDYSS</sequence>
<dbReference type="Gene3D" id="3.90.70.10">
    <property type="entry name" value="Cysteine proteinases"/>
    <property type="match status" value="1"/>
</dbReference>
<reference evidence="2" key="1">
    <citation type="journal article" date="2021" name="PeerJ">
        <title>Extensive microbial diversity within the chicken gut microbiome revealed by metagenomics and culture.</title>
        <authorList>
            <person name="Gilroy R."/>
            <person name="Ravi A."/>
            <person name="Getino M."/>
            <person name="Pursley I."/>
            <person name="Horton D.L."/>
            <person name="Alikhan N.F."/>
            <person name="Baker D."/>
            <person name="Gharbi K."/>
            <person name="Hall N."/>
            <person name="Watson M."/>
            <person name="Adriaenssens E.M."/>
            <person name="Foster-Nyarko E."/>
            <person name="Jarju S."/>
            <person name="Secka A."/>
            <person name="Antonio M."/>
            <person name="Oren A."/>
            <person name="Chaudhuri R.R."/>
            <person name="La Ragione R."/>
            <person name="Hildebrand F."/>
            <person name="Pallen M.J."/>
        </authorList>
    </citation>
    <scope>NUCLEOTIDE SEQUENCE</scope>
    <source>
        <strain evidence="2">23274</strain>
    </source>
</reference>
<feature type="chain" id="PRO_5038372734" evidence="1">
    <location>
        <begin position="20"/>
        <end position="327"/>
    </location>
</feature>